<evidence type="ECO:0000256" key="4">
    <source>
        <dbReference type="ARBA" id="ARBA00022729"/>
    </source>
</evidence>
<dbReference type="InterPro" id="IPR033739">
    <property type="entry name" value="M10A_MMP"/>
</dbReference>
<dbReference type="PANTHER" id="PTHR10201:SF213">
    <property type="entry name" value="METALLOENDOPROTEINASE 2-MMP-LIKE"/>
    <property type="match status" value="1"/>
</dbReference>
<feature type="region of interest" description="Disordered" evidence="13">
    <location>
        <begin position="535"/>
        <end position="667"/>
    </location>
</feature>
<feature type="binding site" evidence="11">
    <location>
        <position position="291"/>
    </location>
    <ligand>
        <name>Zn(2+)</name>
        <dbReference type="ChEBI" id="CHEBI:29105"/>
        <label>2</label>
        <note>catalytic</note>
    </ligand>
</feature>
<feature type="binding site" evidence="11">
    <location>
        <position position="239"/>
    </location>
    <ligand>
        <name>Ca(2+)</name>
        <dbReference type="ChEBI" id="CHEBI:29108"/>
        <label>3</label>
    </ligand>
</feature>
<proteinExistence type="inferred from homology"/>
<evidence type="ECO:0000313" key="16">
    <source>
        <dbReference type="EMBL" id="KAF8390342.1"/>
    </source>
</evidence>
<sequence>MAGPRVSPLLLGAFLLIVMLLHTVLARPSEDKGGKGSHGQAFEFIQHLKGCHKGQNVQGLHELKLYLEKFGYLNYGASNNHSFAHAHANDDEFDDLLESAIKTYQLNYHLKVTGSLDSQTVKEMMMPRCGVPDITNGTTSMRSGKKKHHHGPNSLHTVSHYSFFQGRPRWPASKTTLTYRFHSSVQVTSIDNLRSVCSRAFTRWAQVTRFTFQEVQSGSAADMVIGFHSRNHGDNDPFDGPGGTLAHAYAPTDGRFHYDADESWSTNPSQGVMDLESVAVHEIGHLLGLGHSSVQGAIMFPSINPGITKRDLHGDDIQGIRTLYDKQWGKLNDEFEVEDITFQGEMSNLSIRSSSILKLPEDIPHTLATMSINDPQDPEWLPDTGASSHMAHDPGIFTSLRPYRGNDKIIVGNCQALEISHIGTASIPVGSQKMDLDNVLLVPNIARNLLSVSQMVDENSCIFVFSSDGFVIKDSRTGRILVKGSRDGSLYLFGGGKQALFSIRSRKATEEDINSSLGEQAELTVTVFNQWRECQQEQPQTSQDGSSTKTGSSSPTITHIPIDSPPMSPPRSRPPSRSASQEIPSPQTSDQPHAISMSPVHSSPVDENQQLDSVPHVIDDVPPDATLAPTDDGALDSTRVTPTHPYNTRGKQVLAKPSEDKGGKGSDGQAFEFIQHLKGCHKGQTVQGLHELKLYLEKFGYLNYGASNNHSFAHAHANDDEFDDLLESAIKTYQLIII</sequence>
<feature type="compositionally biased region" description="Polar residues" evidence="13">
    <location>
        <begin position="581"/>
        <end position="591"/>
    </location>
</feature>
<evidence type="ECO:0000256" key="13">
    <source>
        <dbReference type="SAM" id="MobiDB-lite"/>
    </source>
</evidence>
<dbReference type="InterPro" id="IPR036365">
    <property type="entry name" value="PGBD-like_sf"/>
</dbReference>
<reference evidence="16 17" key="1">
    <citation type="submission" date="2020-04" db="EMBL/GenBank/DDBJ databases">
        <title>Plant Genome Project.</title>
        <authorList>
            <person name="Zhang R.-G."/>
        </authorList>
    </citation>
    <scope>NUCLEOTIDE SEQUENCE [LARGE SCALE GENOMIC DNA]</scope>
    <source>
        <strain evidence="16">YNK0</strain>
        <tissue evidence="16">Leaf</tissue>
    </source>
</reference>
<dbReference type="OrthoDB" id="406838at2759"/>
<evidence type="ECO:0000256" key="5">
    <source>
        <dbReference type="ARBA" id="ARBA00022801"/>
    </source>
</evidence>
<feature type="binding site" evidence="11">
    <location>
        <position position="259"/>
    </location>
    <ligand>
        <name>Ca(2+)</name>
        <dbReference type="ChEBI" id="CHEBI:29108"/>
        <label>3</label>
    </ligand>
</feature>
<dbReference type="Pfam" id="PF00413">
    <property type="entry name" value="Peptidase_M10"/>
    <property type="match status" value="1"/>
</dbReference>
<dbReference type="PROSITE" id="PS00546">
    <property type="entry name" value="CYSTEINE_SWITCH"/>
    <property type="match status" value="1"/>
</dbReference>
<dbReference type="Gene3D" id="3.40.390.10">
    <property type="entry name" value="Collagenase (Catalytic Domain)"/>
    <property type="match status" value="1"/>
</dbReference>
<dbReference type="Pfam" id="PF01471">
    <property type="entry name" value="PG_binding_1"/>
    <property type="match status" value="1"/>
</dbReference>
<dbReference type="PRINTS" id="PR00138">
    <property type="entry name" value="MATRIXIN"/>
</dbReference>
<keyword evidence="2" id="KW-0645">Protease</keyword>
<feature type="binding site" evidence="11">
    <location>
        <position position="247"/>
    </location>
    <ligand>
        <name>Zn(2+)</name>
        <dbReference type="ChEBI" id="CHEBI:29105"/>
        <label>1</label>
    </ligand>
</feature>
<evidence type="ECO:0000256" key="12">
    <source>
        <dbReference type="PIRSR" id="PIRSR621190-5"/>
    </source>
</evidence>
<comment type="cofactor">
    <cofactor evidence="11">
        <name>Zn(2+)</name>
        <dbReference type="ChEBI" id="CHEBI:29105"/>
    </cofactor>
    <text evidence="11">Binds 2 Zn(2+) ions per subunit.</text>
</comment>
<feature type="compositionally biased region" description="Pro residues" evidence="13">
    <location>
        <begin position="563"/>
        <end position="573"/>
    </location>
</feature>
<dbReference type="SUPFAM" id="SSF47090">
    <property type="entry name" value="PGBD-like"/>
    <property type="match status" value="1"/>
</dbReference>
<dbReference type="InterPro" id="IPR021190">
    <property type="entry name" value="Pept_M10A"/>
</dbReference>
<dbReference type="SUPFAM" id="SSF55486">
    <property type="entry name" value="Metalloproteases ('zincins'), catalytic domain"/>
    <property type="match status" value="1"/>
</dbReference>
<evidence type="ECO:0000256" key="9">
    <source>
        <dbReference type="ARBA" id="ARBA00023180"/>
    </source>
</evidence>
<evidence type="ECO:0000256" key="6">
    <source>
        <dbReference type="ARBA" id="ARBA00022833"/>
    </source>
</evidence>
<dbReference type="GO" id="GO:0008270">
    <property type="term" value="F:zinc ion binding"/>
    <property type="evidence" value="ECO:0007669"/>
    <property type="project" value="InterPro"/>
</dbReference>
<comment type="similarity">
    <text evidence="1">Belongs to the peptidase M10A family. Matrix metalloproteinases (MMPs) subfamily.</text>
</comment>
<dbReference type="InterPro" id="IPR054722">
    <property type="entry name" value="PolX-like_BBD"/>
</dbReference>
<feature type="binding site" evidence="11">
    <location>
        <position position="281"/>
    </location>
    <ligand>
        <name>Zn(2+)</name>
        <dbReference type="ChEBI" id="CHEBI:29105"/>
        <label>2</label>
        <note>catalytic</note>
    </ligand>
</feature>
<evidence type="ECO:0000256" key="2">
    <source>
        <dbReference type="ARBA" id="ARBA00022670"/>
    </source>
</evidence>
<keyword evidence="8" id="KW-0865">Zymogen</keyword>
<evidence type="ECO:0000313" key="17">
    <source>
        <dbReference type="Proteomes" id="UP000655225"/>
    </source>
</evidence>
<dbReference type="InterPro" id="IPR024079">
    <property type="entry name" value="MetalloPept_cat_dom_sf"/>
</dbReference>
<dbReference type="EMBL" id="JABCRI010000018">
    <property type="protein sequence ID" value="KAF8390342.1"/>
    <property type="molecule type" value="Genomic_DNA"/>
</dbReference>
<keyword evidence="4 14" id="KW-0732">Signal</keyword>
<keyword evidence="17" id="KW-1185">Reference proteome</keyword>
<evidence type="ECO:0000256" key="1">
    <source>
        <dbReference type="ARBA" id="ARBA00009614"/>
    </source>
</evidence>
<feature type="signal peptide" evidence="14">
    <location>
        <begin position="1"/>
        <end position="26"/>
    </location>
</feature>
<keyword evidence="9" id="KW-0325">Glycoprotein</keyword>
<dbReference type="GO" id="GO:0030198">
    <property type="term" value="P:extracellular matrix organization"/>
    <property type="evidence" value="ECO:0007669"/>
    <property type="project" value="TreeGrafter"/>
</dbReference>
<dbReference type="CDD" id="cd04278">
    <property type="entry name" value="ZnMc_MMP"/>
    <property type="match status" value="1"/>
</dbReference>
<keyword evidence="3 11" id="KW-0479">Metal-binding</keyword>
<dbReference type="AlphaFoldDB" id="A0A834YL16"/>
<keyword evidence="6 11" id="KW-0862">Zinc</keyword>
<dbReference type="InterPro" id="IPR006026">
    <property type="entry name" value="Peptidase_Metallo"/>
</dbReference>
<feature type="chain" id="PRO_5032586154" description="Peptidase metallopeptidase domain-containing protein" evidence="14">
    <location>
        <begin position="27"/>
        <end position="738"/>
    </location>
</feature>
<dbReference type="InterPro" id="IPR002477">
    <property type="entry name" value="Peptidoglycan-bd-like"/>
</dbReference>
<evidence type="ECO:0000256" key="7">
    <source>
        <dbReference type="ARBA" id="ARBA00023049"/>
    </source>
</evidence>
<dbReference type="InterPro" id="IPR021158">
    <property type="entry name" value="Pept_M10A_Zn_BS"/>
</dbReference>
<comment type="cofactor">
    <cofactor evidence="11">
        <name>Ca(2+)</name>
        <dbReference type="ChEBI" id="CHEBI:29108"/>
    </cofactor>
    <text evidence="11">Can bind about 5 Ca(2+) ions per subunit.</text>
</comment>
<evidence type="ECO:0000256" key="11">
    <source>
        <dbReference type="PIRSR" id="PIRSR621190-2"/>
    </source>
</evidence>
<feature type="binding site" evidence="11">
    <location>
        <position position="262"/>
    </location>
    <ligand>
        <name>Ca(2+)</name>
        <dbReference type="ChEBI" id="CHEBI:29108"/>
        <label>3</label>
    </ligand>
</feature>
<dbReference type="FunFam" id="3.40.390.10:FF:000018">
    <property type="entry name" value="Metalloendoproteinase 1"/>
    <property type="match status" value="1"/>
</dbReference>
<feature type="binding site" evidence="11">
    <location>
        <position position="240"/>
    </location>
    <ligand>
        <name>Ca(2+)</name>
        <dbReference type="ChEBI" id="CHEBI:29108"/>
        <label>3</label>
    </ligand>
</feature>
<feature type="binding site" evidence="11">
    <location>
        <position position="232"/>
    </location>
    <ligand>
        <name>Zn(2+)</name>
        <dbReference type="ChEBI" id="CHEBI:29105"/>
        <label>1</label>
    </ligand>
</feature>
<dbReference type="Proteomes" id="UP000655225">
    <property type="component" value="Unassembled WGS sequence"/>
</dbReference>
<evidence type="ECO:0000259" key="15">
    <source>
        <dbReference type="SMART" id="SM00235"/>
    </source>
</evidence>
<keyword evidence="7" id="KW-0482">Metalloprotease</keyword>
<organism evidence="16 17">
    <name type="scientific">Tetracentron sinense</name>
    <name type="common">Spur-leaf</name>
    <dbReference type="NCBI Taxonomy" id="13715"/>
    <lineage>
        <taxon>Eukaryota</taxon>
        <taxon>Viridiplantae</taxon>
        <taxon>Streptophyta</taxon>
        <taxon>Embryophyta</taxon>
        <taxon>Tracheophyta</taxon>
        <taxon>Spermatophyta</taxon>
        <taxon>Magnoliopsida</taxon>
        <taxon>Trochodendrales</taxon>
        <taxon>Trochodendraceae</taxon>
        <taxon>Tetracentron</taxon>
    </lineage>
</organism>
<feature type="binding site" evidence="11">
    <location>
        <position position="285"/>
    </location>
    <ligand>
        <name>Zn(2+)</name>
        <dbReference type="ChEBI" id="CHEBI:29105"/>
        <label>2</label>
        <note>catalytic</note>
    </ligand>
</feature>
<evidence type="ECO:0000256" key="14">
    <source>
        <dbReference type="SAM" id="SignalP"/>
    </source>
</evidence>
<evidence type="ECO:0000256" key="3">
    <source>
        <dbReference type="ARBA" id="ARBA00022723"/>
    </source>
</evidence>
<evidence type="ECO:0000256" key="8">
    <source>
        <dbReference type="ARBA" id="ARBA00023145"/>
    </source>
</evidence>
<keyword evidence="5" id="KW-0378">Hydrolase</keyword>
<gene>
    <name evidence="16" type="ORF">HHK36_024867</name>
</gene>
<feature type="binding site" evidence="11">
    <location>
        <position position="234"/>
    </location>
    <ligand>
        <name>Zn(2+)</name>
        <dbReference type="ChEBI" id="CHEBI:29105"/>
        <label>1</label>
    </ligand>
</feature>
<dbReference type="GO" id="GO:0030574">
    <property type="term" value="P:collagen catabolic process"/>
    <property type="evidence" value="ECO:0007669"/>
    <property type="project" value="TreeGrafter"/>
</dbReference>
<feature type="domain" description="Peptidase metallopeptidase" evidence="15">
    <location>
        <begin position="166"/>
        <end position="326"/>
    </location>
</feature>
<feature type="compositionally biased region" description="Polar residues" evidence="13">
    <location>
        <begin position="599"/>
        <end position="612"/>
    </location>
</feature>
<accession>A0A834YL16</accession>
<feature type="compositionally biased region" description="Polar residues" evidence="13">
    <location>
        <begin position="638"/>
        <end position="650"/>
    </location>
</feature>
<dbReference type="InterPro" id="IPR001818">
    <property type="entry name" value="Pept_M10_metallopeptidase"/>
</dbReference>
<dbReference type="PANTHER" id="PTHR10201">
    <property type="entry name" value="MATRIX METALLOPROTEINASE"/>
    <property type="match status" value="1"/>
</dbReference>
<feature type="short sequence motif" description="Cysteine switch" evidence="12">
    <location>
        <begin position="127"/>
        <end position="158"/>
    </location>
</feature>
<name>A0A834YL16_TETSI</name>
<dbReference type="GO" id="GO:0004222">
    <property type="term" value="F:metalloendopeptidase activity"/>
    <property type="evidence" value="ECO:0007669"/>
    <property type="project" value="InterPro"/>
</dbReference>
<dbReference type="GO" id="GO:0006508">
    <property type="term" value="P:proteolysis"/>
    <property type="evidence" value="ECO:0007669"/>
    <property type="project" value="UniProtKB-KW"/>
</dbReference>
<feature type="compositionally biased region" description="Low complexity" evidence="13">
    <location>
        <begin position="541"/>
        <end position="558"/>
    </location>
</feature>
<feature type="binding site" evidence="11">
    <location>
        <position position="262"/>
    </location>
    <ligand>
        <name>Ca(2+)</name>
        <dbReference type="ChEBI" id="CHEBI:29108"/>
        <label>1</label>
    </ligand>
</feature>
<feature type="binding site" evidence="11">
    <location>
        <position position="299"/>
    </location>
    <ligand>
        <name>Zn(2+)</name>
        <dbReference type="ChEBI" id="CHEBI:29105"/>
        <label>2</label>
        <note>catalytic</note>
    </ligand>
</feature>
<protein>
    <recommendedName>
        <fullName evidence="15">Peptidase metallopeptidase domain-containing protein</fullName>
    </recommendedName>
</protein>
<feature type="binding site" evidence="11">
    <location>
        <position position="222"/>
    </location>
    <ligand>
        <name>Ca(2+)</name>
        <dbReference type="ChEBI" id="CHEBI:29108"/>
        <label>2</label>
    </ligand>
</feature>
<dbReference type="SMART" id="SM00235">
    <property type="entry name" value="ZnMc"/>
    <property type="match status" value="1"/>
</dbReference>
<comment type="caution">
    <text evidence="16">The sequence shown here is derived from an EMBL/GenBank/DDBJ whole genome shotgun (WGS) entry which is preliminary data.</text>
</comment>
<evidence type="ECO:0000256" key="10">
    <source>
        <dbReference type="PIRSR" id="PIRSR621190-1"/>
    </source>
</evidence>
<feature type="active site" evidence="10">
    <location>
        <position position="282"/>
    </location>
</feature>
<feature type="binding site" evidence="11">
    <location>
        <position position="257"/>
    </location>
    <ligand>
        <name>Zn(2+)</name>
        <dbReference type="ChEBI" id="CHEBI:29105"/>
        <label>1</label>
    </ligand>
</feature>
<dbReference type="GO" id="GO:0031012">
    <property type="term" value="C:extracellular matrix"/>
    <property type="evidence" value="ECO:0007669"/>
    <property type="project" value="InterPro"/>
</dbReference>
<keyword evidence="11" id="KW-0106">Calcium</keyword>
<dbReference type="Pfam" id="PF22936">
    <property type="entry name" value="Pol_BBD"/>
    <property type="match status" value="1"/>
</dbReference>
<feature type="binding site" description="in inhibited form" evidence="11">
    <location>
        <position position="129"/>
    </location>
    <ligand>
        <name>Zn(2+)</name>
        <dbReference type="ChEBI" id="CHEBI:29105"/>
        <label>2</label>
        <note>catalytic</note>
    </ligand>
</feature>